<keyword evidence="6" id="KW-1185">Reference proteome</keyword>
<reference evidence="5 6" key="1">
    <citation type="submission" date="2022-10" db="EMBL/GenBank/DDBJ databases">
        <title>Alteromonas sp. chi3 Genome sequencing.</title>
        <authorList>
            <person name="Park S."/>
        </authorList>
    </citation>
    <scope>NUCLEOTIDE SEQUENCE [LARGE SCALE GENOMIC DNA]</scope>
    <source>
        <strain evidence="6">chi3</strain>
    </source>
</reference>
<dbReference type="Gene3D" id="1.10.10.60">
    <property type="entry name" value="Homeodomain-like"/>
    <property type="match status" value="1"/>
</dbReference>
<dbReference type="PANTHER" id="PTHR47894">
    <property type="entry name" value="HTH-TYPE TRANSCRIPTIONAL REGULATOR GADX"/>
    <property type="match status" value="1"/>
</dbReference>
<evidence type="ECO:0000259" key="4">
    <source>
        <dbReference type="PROSITE" id="PS01124"/>
    </source>
</evidence>
<dbReference type="PROSITE" id="PS01124">
    <property type="entry name" value="HTH_ARAC_FAMILY_2"/>
    <property type="match status" value="1"/>
</dbReference>
<dbReference type="InterPro" id="IPR018060">
    <property type="entry name" value="HTH_AraC"/>
</dbReference>
<comment type="caution">
    <text evidence="5">The sequence shown here is derived from an EMBL/GenBank/DDBJ whole genome shotgun (WGS) entry which is preliminary data.</text>
</comment>
<proteinExistence type="predicted"/>
<dbReference type="SUPFAM" id="SSF46689">
    <property type="entry name" value="Homeodomain-like"/>
    <property type="match status" value="1"/>
</dbReference>
<dbReference type="InterPro" id="IPR032687">
    <property type="entry name" value="AraC-type_N"/>
</dbReference>
<keyword evidence="2" id="KW-0238">DNA-binding</keyword>
<name>A0ABT5L043_9ALTE</name>
<evidence type="ECO:0000256" key="3">
    <source>
        <dbReference type="ARBA" id="ARBA00023163"/>
    </source>
</evidence>
<evidence type="ECO:0000256" key="2">
    <source>
        <dbReference type="ARBA" id="ARBA00023125"/>
    </source>
</evidence>
<sequence length="350" mass="39625">MRNVKATFKNAKEPQIWSSVIRSLQLPLAEYGLKIEELLTVCGVDPDALSHPHSQLPLSRYLDILNMAAANSGNPLLGIDLGKRVGPEILGALGFLFLTSRTLYDGLKALCDYQNLLQESTSLVLQREGNKYAFRYEIYGMGHTNTRQDVEFSQALISRFIRLYSNNQIEPAYISFRHAASDTIAKYERLLSAPCYFTQNSNSVYINQKDIYHRGLRYDPDLTQILKDYLDNDLKEKRTVITFVDQVKRAILANNSADLLTAEKVARQLGLSQATLYRRLQHEKASFKKILDSVFYELACGYLKETNLTIYQISNLIGFSSAASFSRAFSVWNSGQSPKEFRNAVGQQSD</sequence>
<feature type="domain" description="HTH araC/xylS-type" evidence="4">
    <location>
        <begin position="245"/>
        <end position="344"/>
    </location>
</feature>
<dbReference type="Proteomes" id="UP001218788">
    <property type="component" value="Unassembled WGS sequence"/>
</dbReference>
<dbReference type="Pfam" id="PF12625">
    <property type="entry name" value="Arabinose_bd"/>
    <property type="match status" value="1"/>
</dbReference>
<keyword evidence="3" id="KW-0804">Transcription</keyword>
<dbReference type="Pfam" id="PF12833">
    <property type="entry name" value="HTH_18"/>
    <property type="match status" value="1"/>
</dbReference>
<accession>A0ABT5L043</accession>
<organism evidence="5 6">
    <name type="scientific">Alteromonas gilva</name>
    <dbReference type="NCBI Taxonomy" id="2987522"/>
    <lineage>
        <taxon>Bacteria</taxon>
        <taxon>Pseudomonadati</taxon>
        <taxon>Pseudomonadota</taxon>
        <taxon>Gammaproteobacteria</taxon>
        <taxon>Alteromonadales</taxon>
        <taxon>Alteromonadaceae</taxon>
        <taxon>Alteromonas/Salinimonas group</taxon>
        <taxon>Alteromonas</taxon>
    </lineage>
</organism>
<gene>
    <name evidence="5" type="ORF">OIK42_05690</name>
</gene>
<evidence type="ECO:0000256" key="1">
    <source>
        <dbReference type="ARBA" id="ARBA00023015"/>
    </source>
</evidence>
<evidence type="ECO:0000313" key="5">
    <source>
        <dbReference type="EMBL" id="MDC8830252.1"/>
    </source>
</evidence>
<keyword evidence="1" id="KW-0805">Transcription regulation</keyword>
<dbReference type="EMBL" id="JAQQXP010000001">
    <property type="protein sequence ID" value="MDC8830252.1"/>
    <property type="molecule type" value="Genomic_DNA"/>
</dbReference>
<evidence type="ECO:0000313" key="6">
    <source>
        <dbReference type="Proteomes" id="UP001218788"/>
    </source>
</evidence>
<dbReference type="InterPro" id="IPR009057">
    <property type="entry name" value="Homeodomain-like_sf"/>
</dbReference>
<dbReference type="SMART" id="SM00342">
    <property type="entry name" value="HTH_ARAC"/>
    <property type="match status" value="1"/>
</dbReference>
<dbReference type="RefSeq" id="WP_273639010.1">
    <property type="nucleotide sequence ID" value="NZ_JAQQXP010000001.1"/>
</dbReference>
<protein>
    <submittedName>
        <fullName evidence="5">AraC family transcriptional regulator</fullName>
    </submittedName>
</protein>
<dbReference type="PANTHER" id="PTHR47894:SF4">
    <property type="entry name" value="HTH-TYPE TRANSCRIPTIONAL REGULATOR GADX"/>
    <property type="match status" value="1"/>
</dbReference>